<name>A0A3B5MJB5_9TELE</name>
<protein>
    <recommendedName>
        <fullName evidence="4">Growth hormone</fullName>
    </recommendedName>
</protein>
<keyword evidence="3" id="KW-1185">Reference proteome</keyword>
<feature type="chain" id="PRO_5017328048" description="Growth hormone" evidence="1">
    <location>
        <begin position="18"/>
        <end position="167"/>
    </location>
</feature>
<dbReference type="STRING" id="32473.ENSXCOP00000024429"/>
<dbReference type="SUPFAM" id="SSF47266">
    <property type="entry name" value="4-helical cytokines"/>
    <property type="match status" value="1"/>
</dbReference>
<dbReference type="Proteomes" id="UP000261380">
    <property type="component" value="Unplaced"/>
</dbReference>
<reference evidence="2" key="1">
    <citation type="submission" date="2025-08" db="UniProtKB">
        <authorList>
            <consortium name="Ensembl"/>
        </authorList>
    </citation>
    <scope>IDENTIFICATION</scope>
</reference>
<accession>A0A3B5MJB5</accession>
<dbReference type="Gene3D" id="1.20.1250.10">
    <property type="match status" value="1"/>
</dbReference>
<proteinExistence type="predicted"/>
<evidence type="ECO:0000313" key="3">
    <source>
        <dbReference type="Proteomes" id="UP000261380"/>
    </source>
</evidence>
<feature type="signal peptide" evidence="1">
    <location>
        <begin position="1"/>
        <end position="17"/>
    </location>
</feature>
<reference evidence="2" key="2">
    <citation type="submission" date="2025-09" db="UniProtKB">
        <authorList>
            <consortium name="Ensembl"/>
        </authorList>
    </citation>
    <scope>IDENTIFICATION</scope>
</reference>
<sequence>MDRAILLLSVMCLGISSQPITDSQRLFSIAVSRVQHLHLLAQRFFSEFESSLQTEEQRQLNKIFLQDFCNSDYIISPIDKHETQRSSVSTHRPLWWWWSSFSLVGSFLDPYLMLSGSGVPEDHNMCNLKTDCCKNLLQTRQQNPDLTQTQDILCLLIPTCNTKTFFK</sequence>
<dbReference type="AlphaFoldDB" id="A0A3B5MJB5"/>
<organism evidence="2 3">
    <name type="scientific">Xiphophorus couchianus</name>
    <name type="common">Monterrey platyfish</name>
    <dbReference type="NCBI Taxonomy" id="32473"/>
    <lineage>
        <taxon>Eukaryota</taxon>
        <taxon>Metazoa</taxon>
        <taxon>Chordata</taxon>
        <taxon>Craniata</taxon>
        <taxon>Vertebrata</taxon>
        <taxon>Euteleostomi</taxon>
        <taxon>Actinopterygii</taxon>
        <taxon>Neopterygii</taxon>
        <taxon>Teleostei</taxon>
        <taxon>Neoteleostei</taxon>
        <taxon>Acanthomorphata</taxon>
        <taxon>Ovalentaria</taxon>
        <taxon>Atherinomorphae</taxon>
        <taxon>Cyprinodontiformes</taxon>
        <taxon>Poeciliidae</taxon>
        <taxon>Poeciliinae</taxon>
        <taxon>Xiphophorus</taxon>
    </lineage>
</organism>
<dbReference type="GeneTree" id="ENSGT00940000169702"/>
<evidence type="ECO:0000313" key="2">
    <source>
        <dbReference type="Ensembl" id="ENSXCOP00000024429.1"/>
    </source>
</evidence>
<evidence type="ECO:0000256" key="1">
    <source>
        <dbReference type="SAM" id="SignalP"/>
    </source>
</evidence>
<keyword evidence="1" id="KW-0732">Signal</keyword>
<evidence type="ECO:0008006" key="4">
    <source>
        <dbReference type="Google" id="ProtNLM"/>
    </source>
</evidence>
<dbReference type="InterPro" id="IPR009079">
    <property type="entry name" value="4_helix_cytokine-like_core"/>
</dbReference>
<dbReference type="Ensembl" id="ENSXCOT00000024723.1">
    <property type="protein sequence ID" value="ENSXCOP00000024429.1"/>
    <property type="gene ID" value="ENSXCOG00000018240.1"/>
</dbReference>